<dbReference type="EMBL" id="BAAAJK010000053">
    <property type="protein sequence ID" value="GAA1401527.1"/>
    <property type="molecule type" value="Genomic_DNA"/>
</dbReference>
<dbReference type="SUPFAM" id="SSF53187">
    <property type="entry name" value="Zn-dependent exopeptidases"/>
    <property type="match status" value="1"/>
</dbReference>
<dbReference type="PANTHER" id="PTHR12147">
    <property type="entry name" value="METALLOPEPTIDASE M28 FAMILY MEMBER"/>
    <property type="match status" value="1"/>
</dbReference>
<evidence type="ECO:0000256" key="2">
    <source>
        <dbReference type="SAM" id="SignalP"/>
    </source>
</evidence>
<sequence>MLGAGITAAALAACANVPAGPGAAATLDTGAAGAGQADPGLPERLAAAVSADAAYAHLQEFERIADANDGNRAVGTSGYDASLDYVVGELREAGFEVQTPSFDVRTFTSNDARLTVADAPVPTEVLSFSPATPPGGLTAPLSVRARTPQDPTPGCEAEDYAGMPAGAIAVVERGVCPFGQKSQLAGAAGAGAVIIVNTEDAALPATLGDTPEVVPTASVTRSAGEGLQDGQQATLLLDTTIEQQTSRNVIAETTTGDPDRVLVAGAHLDSAPEGAGINDNGSGSAALLEVAQQLGATPPAAQKVRFAWWGAEEIGLVGAARYVEGLSDEDRARIALYLNFDMVASPNPAYLVYDGDDSDGLGGEPGPPGSDTAERVLTEALVAAGVTGPEGTAFDGRSDYGPFIDAGIPAGGLFTGAEEQKTPEQAQKWGGTAGQSFDPCYHTACDRLTNIDRTALDRNLTAMGSAIGRFAVDLSGVPAR</sequence>
<dbReference type="SUPFAM" id="SSF52025">
    <property type="entry name" value="PA domain"/>
    <property type="match status" value="1"/>
</dbReference>
<reference evidence="5 6" key="1">
    <citation type="journal article" date="2019" name="Int. J. Syst. Evol. Microbiol.">
        <title>The Global Catalogue of Microorganisms (GCM) 10K type strain sequencing project: providing services to taxonomists for standard genome sequencing and annotation.</title>
        <authorList>
            <consortium name="The Broad Institute Genomics Platform"/>
            <consortium name="The Broad Institute Genome Sequencing Center for Infectious Disease"/>
            <person name="Wu L."/>
            <person name="Ma J."/>
        </authorList>
    </citation>
    <scope>NUCLEOTIDE SEQUENCE [LARGE SCALE GENOMIC DNA]</scope>
    <source>
        <strain evidence="5 6">JCM 11896</strain>
    </source>
</reference>
<keyword evidence="2" id="KW-0732">Signal</keyword>
<dbReference type="Pfam" id="PF02225">
    <property type="entry name" value="PA"/>
    <property type="match status" value="1"/>
</dbReference>
<evidence type="ECO:0000256" key="1">
    <source>
        <dbReference type="SAM" id="MobiDB-lite"/>
    </source>
</evidence>
<dbReference type="RefSeq" id="WP_344029071.1">
    <property type="nucleotide sequence ID" value="NZ_BAAAJK010000053.1"/>
</dbReference>
<evidence type="ECO:0000259" key="3">
    <source>
        <dbReference type="Pfam" id="PF02225"/>
    </source>
</evidence>
<name>A0ABN1Y9C6_9PSEU</name>
<dbReference type="InterPro" id="IPR045175">
    <property type="entry name" value="M28_fam"/>
</dbReference>
<feature type="domain" description="Peptidase M28" evidence="4">
    <location>
        <begin position="248"/>
        <end position="462"/>
    </location>
</feature>
<feature type="chain" id="PRO_5046769096" evidence="2">
    <location>
        <begin position="20"/>
        <end position="480"/>
    </location>
</feature>
<keyword evidence="6" id="KW-1185">Reference proteome</keyword>
<dbReference type="Gene3D" id="3.50.30.30">
    <property type="match status" value="1"/>
</dbReference>
<dbReference type="PANTHER" id="PTHR12147:SF26">
    <property type="entry name" value="PEPTIDASE M28 DOMAIN-CONTAINING PROTEIN"/>
    <property type="match status" value="1"/>
</dbReference>
<dbReference type="InterPro" id="IPR007484">
    <property type="entry name" value="Peptidase_M28"/>
</dbReference>
<protein>
    <submittedName>
        <fullName evidence="5">M28 family metallopeptidase</fullName>
    </submittedName>
</protein>
<dbReference type="Pfam" id="PF04389">
    <property type="entry name" value="Peptidase_M28"/>
    <property type="match status" value="1"/>
</dbReference>
<dbReference type="InterPro" id="IPR003137">
    <property type="entry name" value="PA_domain"/>
</dbReference>
<dbReference type="Gene3D" id="3.40.630.10">
    <property type="entry name" value="Zn peptidases"/>
    <property type="match status" value="1"/>
</dbReference>
<evidence type="ECO:0000259" key="4">
    <source>
        <dbReference type="Pfam" id="PF04389"/>
    </source>
</evidence>
<proteinExistence type="predicted"/>
<feature type="domain" description="PA" evidence="3">
    <location>
        <begin position="139"/>
        <end position="225"/>
    </location>
</feature>
<dbReference type="Proteomes" id="UP001501414">
    <property type="component" value="Unassembled WGS sequence"/>
</dbReference>
<evidence type="ECO:0000313" key="5">
    <source>
        <dbReference type="EMBL" id="GAA1401527.1"/>
    </source>
</evidence>
<comment type="caution">
    <text evidence="5">The sequence shown here is derived from an EMBL/GenBank/DDBJ whole genome shotgun (WGS) entry which is preliminary data.</text>
</comment>
<organism evidence="5 6">
    <name type="scientific">Pseudonocardia kongjuensis</name>
    <dbReference type="NCBI Taxonomy" id="102227"/>
    <lineage>
        <taxon>Bacteria</taxon>
        <taxon>Bacillati</taxon>
        <taxon>Actinomycetota</taxon>
        <taxon>Actinomycetes</taxon>
        <taxon>Pseudonocardiales</taxon>
        <taxon>Pseudonocardiaceae</taxon>
        <taxon>Pseudonocardia</taxon>
    </lineage>
</organism>
<dbReference type="InterPro" id="IPR046450">
    <property type="entry name" value="PA_dom_sf"/>
</dbReference>
<feature type="signal peptide" evidence="2">
    <location>
        <begin position="1"/>
        <end position="19"/>
    </location>
</feature>
<gene>
    <name evidence="5" type="ORF">GCM10009613_60010</name>
</gene>
<feature type="region of interest" description="Disordered" evidence="1">
    <location>
        <begin position="129"/>
        <end position="153"/>
    </location>
</feature>
<accession>A0ABN1Y9C6</accession>
<evidence type="ECO:0000313" key="6">
    <source>
        <dbReference type="Proteomes" id="UP001501414"/>
    </source>
</evidence>